<dbReference type="GO" id="GO:0031146">
    <property type="term" value="P:SCF-dependent proteasomal ubiquitin-dependent protein catabolic process"/>
    <property type="evidence" value="ECO:0007669"/>
    <property type="project" value="TreeGrafter"/>
</dbReference>
<reference evidence="2" key="2">
    <citation type="journal article" date="2023" name="Science">
        <title>Genomic signatures of disease resistance in endangered staghorn corals.</title>
        <authorList>
            <person name="Vollmer S.V."/>
            <person name="Selwyn J.D."/>
            <person name="Despard B.A."/>
            <person name="Roesel C.L."/>
        </authorList>
    </citation>
    <scope>NUCLEOTIDE SEQUENCE</scope>
    <source>
        <strain evidence="2">K2</strain>
    </source>
</reference>
<proteinExistence type="predicted"/>
<dbReference type="InterPro" id="IPR032675">
    <property type="entry name" value="LRR_dom_sf"/>
</dbReference>
<dbReference type="PANTHER" id="PTHR13318">
    <property type="entry name" value="PARTNER OF PAIRED, ISOFORM B-RELATED"/>
    <property type="match status" value="1"/>
</dbReference>
<organism evidence="2 3">
    <name type="scientific">Acropora cervicornis</name>
    <name type="common">Staghorn coral</name>
    <dbReference type="NCBI Taxonomy" id="6130"/>
    <lineage>
        <taxon>Eukaryota</taxon>
        <taxon>Metazoa</taxon>
        <taxon>Cnidaria</taxon>
        <taxon>Anthozoa</taxon>
        <taxon>Hexacorallia</taxon>
        <taxon>Scleractinia</taxon>
        <taxon>Astrocoeniina</taxon>
        <taxon>Acroporidae</taxon>
        <taxon>Acropora</taxon>
    </lineage>
</organism>
<dbReference type="Proteomes" id="UP001249851">
    <property type="component" value="Unassembled WGS sequence"/>
</dbReference>
<dbReference type="SMART" id="SM00367">
    <property type="entry name" value="LRR_CC"/>
    <property type="match status" value="12"/>
</dbReference>
<evidence type="ECO:0000313" key="3">
    <source>
        <dbReference type="Proteomes" id="UP001249851"/>
    </source>
</evidence>
<dbReference type="SUPFAM" id="SSF52047">
    <property type="entry name" value="RNI-like"/>
    <property type="match status" value="2"/>
</dbReference>
<dbReference type="Pfam" id="PF25372">
    <property type="entry name" value="DUF7885"/>
    <property type="match status" value="1"/>
</dbReference>
<comment type="caution">
    <text evidence="2">The sequence shown here is derived from an EMBL/GenBank/DDBJ whole genome shotgun (WGS) entry which is preliminary data.</text>
</comment>
<name>A0AAD9V263_ACRCE</name>
<evidence type="ECO:0000259" key="1">
    <source>
        <dbReference type="Pfam" id="PF25372"/>
    </source>
</evidence>
<feature type="domain" description="F-box/LRR-repeat protein 15-like leucin rich repeat" evidence="1">
    <location>
        <begin position="57"/>
        <end position="260"/>
    </location>
</feature>
<sequence length="560" mass="60513">MSKSLADLCIFCIANNLQNINNVGAFLCQNHHEVLLELLCDHDMFTAHNLPSVTRQLLTSRLKNIAFRYSRQVNDNLLHCVAQSGCKLKSFTLVECAKVTDKGLSYLLKSQTELEFLHLKLGLTHVNLTDKSLAVLHSPKLTSVKLEALDQVTNSGIITLVKNCPNICMLMVPRCNSLSDGCFQTLVALSKGKLEVLDISGVHLLTDLTLTAIGSGSCPKLRELKLDGCTMISGLGLQQVAQGCPQLSCLDIGYCYRILKTGTLSVGADAFPVKLTELTLHGVQMSASLLTELVAKLVYIKVLTLCGMAALDDDTLDKICLAVGRTLTSLDLSGCSLTDSGLSTISKHCQVIESLKVSFCPNITGLKLKPLFTCPRRGPDFKTFVANGCKMFSVDFVAEIAAHCPSLLNLRLAGIREVDDELLTAVAENCRQLSSVSIKGCGLVSDVGICELARMCPLEEIVISGVSKLTDRSVLALANCCTSTLKELYASGCSMITEAALNYLKDCCLKRIHVQHRTPNVDPEQVMAKNLDTGEFCRADLLLSGSSCDNAAPRLENSSS</sequence>
<dbReference type="InterPro" id="IPR001611">
    <property type="entry name" value="Leu-rich_rpt"/>
</dbReference>
<dbReference type="InterPro" id="IPR057207">
    <property type="entry name" value="FBXL15_LRR"/>
</dbReference>
<dbReference type="GO" id="GO:0019005">
    <property type="term" value="C:SCF ubiquitin ligase complex"/>
    <property type="evidence" value="ECO:0007669"/>
    <property type="project" value="TreeGrafter"/>
</dbReference>
<dbReference type="Pfam" id="PF13516">
    <property type="entry name" value="LRR_6"/>
    <property type="match status" value="1"/>
</dbReference>
<accession>A0AAD9V263</accession>
<dbReference type="EMBL" id="JARQWQ010000044">
    <property type="protein sequence ID" value="KAK2558392.1"/>
    <property type="molecule type" value="Genomic_DNA"/>
</dbReference>
<dbReference type="Gene3D" id="3.80.10.10">
    <property type="entry name" value="Ribonuclease Inhibitor"/>
    <property type="match status" value="4"/>
</dbReference>
<protein>
    <submittedName>
        <fullName evidence="2">F-box/LRR-repeat protein 4</fullName>
    </submittedName>
</protein>
<gene>
    <name evidence="2" type="ORF">P5673_019094</name>
</gene>
<reference evidence="2" key="1">
    <citation type="journal article" date="2023" name="G3 (Bethesda)">
        <title>Whole genome assembly and annotation of the endangered Caribbean coral Acropora cervicornis.</title>
        <authorList>
            <person name="Selwyn J.D."/>
            <person name="Vollmer S.V."/>
        </authorList>
    </citation>
    <scope>NUCLEOTIDE SEQUENCE</scope>
    <source>
        <strain evidence="2">K2</strain>
    </source>
</reference>
<keyword evidence="3" id="KW-1185">Reference proteome</keyword>
<evidence type="ECO:0000313" key="2">
    <source>
        <dbReference type="EMBL" id="KAK2558392.1"/>
    </source>
</evidence>
<dbReference type="InterPro" id="IPR006553">
    <property type="entry name" value="Leu-rich_rpt_Cys-con_subtyp"/>
</dbReference>
<dbReference type="AlphaFoldDB" id="A0AAD9V263"/>